<feature type="signal peptide" evidence="1">
    <location>
        <begin position="1"/>
        <end position="24"/>
    </location>
</feature>
<protein>
    <submittedName>
        <fullName evidence="3">Extracellular solute-binding protein, family 5</fullName>
    </submittedName>
</protein>
<dbReference type="AlphaFoldDB" id="Q2IEU9"/>
<evidence type="ECO:0000256" key="1">
    <source>
        <dbReference type="SAM" id="SignalP"/>
    </source>
</evidence>
<dbReference type="GO" id="GO:0015833">
    <property type="term" value="P:peptide transport"/>
    <property type="evidence" value="ECO:0007669"/>
    <property type="project" value="TreeGrafter"/>
</dbReference>
<evidence type="ECO:0000313" key="4">
    <source>
        <dbReference type="Proteomes" id="UP000001935"/>
    </source>
</evidence>
<dbReference type="Pfam" id="PF00496">
    <property type="entry name" value="SBP_bac_5"/>
    <property type="match status" value="1"/>
</dbReference>
<dbReference type="GO" id="GO:1904680">
    <property type="term" value="F:peptide transmembrane transporter activity"/>
    <property type="evidence" value="ECO:0007669"/>
    <property type="project" value="TreeGrafter"/>
</dbReference>
<feature type="domain" description="Solute-binding protein family 5" evidence="2">
    <location>
        <begin position="77"/>
        <end position="390"/>
    </location>
</feature>
<dbReference type="RefSeq" id="WP_011422390.1">
    <property type="nucleotide sequence ID" value="NC_007760.1"/>
</dbReference>
<dbReference type="PANTHER" id="PTHR30290">
    <property type="entry name" value="PERIPLASMIC BINDING COMPONENT OF ABC TRANSPORTER"/>
    <property type="match status" value="1"/>
</dbReference>
<evidence type="ECO:0000259" key="2">
    <source>
        <dbReference type="Pfam" id="PF00496"/>
    </source>
</evidence>
<gene>
    <name evidence="3" type="ordered locus">Adeh_3341</name>
</gene>
<dbReference type="KEGG" id="ade:Adeh_3341"/>
<dbReference type="Proteomes" id="UP000001935">
    <property type="component" value="Chromosome"/>
</dbReference>
<dbReference type="STRING" id="290397.Adeh_3341"/>
<dbReference type="Gene3D" id="3.10.105.10">
    <property type="entry name" value="Dipeptide-binding Protein, Domain 3"/>
    <property type="match status" value="1"/>
</dbReference>
<dbReference type="InterPro" id="IPR039424">
    <property type="entry name" value="SBP_5"/>
</dbReference>
<dbReference type="EMBL" id="CP000251">
    <property type="protein sequence ID" value="ABC83108.1"/>
    <property type="molecule type" value="Genomic_DNA"/>
</dbReference>
<feature type="chain" id="PRO_5004209981" evidence="1">
    <location>
        <begin position="25"/>
        <end position="484"/>
    </location>
</feature>
<dbReference type="OrthoDB" id="9801912at2"/>
<proteinExistence type="predicted"/>
<evidence type="ECO:0000313" key="3">
    <source>
        <dbReference type="EMBL" id="ABC83108.1"/>
    </source>
</evidence>
<dbReference type="eggNOG" id="COG0747">
    <property type="taxonomic scope" value="Bacteria"/>
</dbReference>
<accession>Q2IEU9</accession>
<dbReference type="HOGENOM" id="CLU_561005_0_0_7"/>
<name>Q2IEU9_ANADE</name>
<sequence length="484" mass="48910">MIRRAAALCLALSLGAGLARRAAAAVPPASGGELRVLLPATPRVGDPAQATAPQDLALVRALQATLVELDAGGGLAPGLLAELPAPEPGGVAYRLRLRPGLRFGDGTPLRAADVAASLARLLARSGPAREPSPHAWVLLPVAGADAVLDGRAAAPAGLEVLSDLELRIVLAFPFPELPWALAALPSAVVSSRGAGAGPFVLDGRDARGVRLAPNPHALRGLPFADRLLLGAAGARDAARALERGQAELALRPEAVSDGAVPAAPLTVTVLALQRSRLGAGTEAVRRALEAVDRGELARRFVRGPSAPLETLVPPALLPGRPRPLPAPLATTPAPRQLTLLVPAGAPEARAAADRLQVKLHDAGIRASVEEAPPERFAARLAAGDCEVAVVSVPVLGLRPALAAGQVALATRGPAAARRAMAALAGLDGPAALARAAELERSLDLVPLFASGQRASPAPALQGASPRADGGIDPGDLWLLGGGAR</sequence>
<reference evidence="3 4" key="1">
    <citation type="submission" date="2006-01" db="EMBL/GenBank/DDBJ databases">
        <title>Complete sequence of Anaeromyxobacter dehalogenans 2CP-C.</title>
        <authorList>
            <consortium name="US DOE Joint Genome Institute"/>
            <person name="Copeland A."/>
            <person name="Lucas S."/>
            <person name="Lapidus A."/>
            <person name="Barry K."/>
            <person name="Detter J.C."/>
            <person name="Glavina T."/>
            <person name="Hammon N."/>
            <person name="Israni S."/>
            <person name="Pitluck S."/>
            <person name="Brettin T."/>
            <person name="Bruce D."/>
            <person name="Han C."/>
            <person name="Tapia R."/>
            <person name="Gilna P."/>
            <person name="Kiss H."/>
            <person name="Schmutz J."/>
            <person name="Larimer F."/>
            <person name="Land M."/>
            <person name="Kyrpides N."/>
            <person name="Anderson I."/>
            <person name="Sanford R.A."/>
            <person name="Ritalahti K.M."/>
            <person name="Thomas H.S."/>
            <person name="Kirby J.R."/>
            <person name="Zhulin I.B."/>
            <person name="Loeffler F.E."/>
            <person name="Richardson P."/>
        </authorList>
    </citation>
    <scope>NUCLEOTIDE SEQUENCE [LARGE SCALE GENOMIC DNA]</scope>
    <source>
        <strain evidence="3 4">2CP-C</strain>
    </source>
</reference>
<dbReference type="Gene3D" id="3.40.190.10">
    <property type="entry name" value="Periplasmic binding protein-like II"/>
    <property type="match status" value="1"/>
</dbReference>
<keyword evidence="1" id="KW-0732">Signal</keyword>
<dbReference type="InterPro" id="IPR000914">
    <property type="entry name" value="SBP_5_dom"/>
</dbReference>
<organism evidence="3 4">
    <name type="scientific">Anaeromyxobacter dehalogenans (strain 2CP-C)</name>
    <dbReference type="NCBI Taxonomy" id="290397"/>
    <lineage>
        <taxon>Bacteria</taxon>
        <taxon>Pseudomonadati</taxon>
        <taxon>Myxococcota</taxon>
        <taxon>Myxococcia</taxon>
        <taxon>Myxococcales</taxon>
        <taxon>Cystobacterineae</taxon>
        <taxon>Anaeromyxobacteraceae</taxon>
        <taxon>Anaeromyxobacter</taxon>
    </lineage>
</organism>
<dbReference type="SUPFAM" id="SSF53850">
    <property type="entry name" value="Periplasmic binding protein-like II"/>
    <property type="match status" value="1"/>
</dbReference>